<name>A0A2D4NLF6_MICSU</name>
<evidence type="ECO:0000256" key="1">
    <source>
        <dbReference type="SAM" id="SignalP"/>
    </source>
</evidence>
<keyword evidence="1" id="KW-0732">Signal</keyword>
<proteinExistence type="predicted"/>
<reference evidence="2" key="1">
    <citation type="submission" date="2017-07" db="EMBL/GenBank/DDBJ databases">
        <authorList>
            <person name="Mikheyev A."/>
            <person name="Grau M."/>
        </authorList>
    </citation>
    <scope>NUCLEOTIDE SEQUENCE</scope>
    <source>
        <tissue evidence="2">Venom_gland</tissue>
    </source>
</reference>
<sequence>MMGLHAVFSFAFPYLLGLTQEIQREVVLYLSLTELDGFYPRHSKCYLFGPRLYETFKPALKQALIRFPLQDLNRLGKKGYAGWKMWPILSGSDPHVKNCDVCQI</sequence>
<dbReference type="EMBL" id="IACN01003208">
    <property type="protein sequence ID" value="LAB46551.1"/>
    <property type="molecule type" value="Transcribed_RNA"/>
</dbReference>
<dbReference type="AlphaFoldDB" id="A0A2D4NLF6"/>
<feature type="signal peptide" evidence="1">
    <location>
        <begin position="1"/>
        <end position="19"/>
    </location>
</feature>
<evidence type="ECO:0000313" key="2">
    <source>
        <dbReference type="EMBL" id="LAB46551.1"/>
    </source>
</evidence>
<organism evidence="2">
    <name type="scientific">Micrurus surinamensis</name>
    <name type="common">Surinam coral snake</name>
    <dbReference type="NCBI Taxonomy" id="129470"/>
    <lineage>
        <taxon>Eukaryota</taxon>
        <taxon>Metazoa</taxon>
        <taxon>Chordata</taxon>
        <taxon>Craniata</taxon>
        <taxon>Vertebrata</taxon>
        <taxon>Euteleostomi</taxon>
        <taxon>Lepidosauria</taxon>
        <taxon>Squamata</taxon>
        <taxon>Bifurcata</taxon>
        <taxon>Unidentata</taxon>
        <taxon>Episquamata</taxon>
        <taxon>Toxicofera</taxon>
        <taxon>Serpentes</taxon>
        <taxon>Colubroidea</taxon>
        <taxon>Elapidae</taxon>
        <taxon>Elapinae</taxon>
        <taxon>Micrurus</taxon>
    </lineage>
</organism>
<protein>
    <submittedName>
        <fullName evidence="2">Uncharacterized protein</fullName>
    </submittedName>
</protein>
<reference evidence="2" key="2">
    <citation type="submission" date="2017-11" db="EMBL/GenBank/DDBJ databases">
        <title>Coralsnake Venomics: Analyses of Venom Gland Transcriptomes and Proteomes of Six Brazilian Taxa.</title>
        <authorList>
            <person name="Aird S.D."/>
            <person name="Jorge da Silva N."/>
            <person name="Qiu L."/>
            <person name="Villar-Briones A."/>
            <person name="Aparecida-Saddi V."/>
            <person name="Campos-Telles M.P."/>
            <person name="Grau M."/>
            <person name="Mikheyev A.S."/>
        </authorList>
    </citation>
    <scope>NUCLEOTIDE SEQUENCE</scope>
    <source>
        <tissue evidence="2">Venom_gland</tissue>
    </source>
</reference>
<feature type="chain" id="PRO_5013817359" evidence="1">
    <location>
        <begin position="20"/>
        <end position="104"/>
    </location>
</feature>
<accession>A0A2D4NLF6</accession>